<sequence>MDSDYAEFLKTYDPNEEYAESSKSEVTKEPPKTEKSKKEDPESSESDKDS</sequence>
<organism evidence="2 3">
    <name type="scientific">Trifolium medium</name>
    <dbReference type="NCBI Taxonomy" id="97028"/>
    <lineage>
        <taxon>Eukaryota</taxon>
        <taxon>Viridiplantae</taxon>
        <taxon>Streptophyta</taxon>
        <taxon>Embryophyta</taxon>
        <taxon>Tracheophyta</taxon>
        <taxon>Spermatophyta</taxon>
        <taxon>Magnoliopsida</taxon>
        <taxon>eudicotyledons</taxon>
        <taxon>Gunneridae</taxon>
        <taxon>Pentapetalae</taxon>
        <taxon>rosids</taxon>
        <taxon>fabids</taxon>
        <taxon>Fabales</taxon>
        <taxon>Fabaceae</taxon>
        <taxon>Papilionoideae</taxon>
        <taxon>50 kb inversion clade</taxon>
        <taxon>NPAAA clade</taxon>
        <taxon>Hologalegina</taxon>
        <taxon>IRL clade</taxon>
        <taxon>Trifolieae</taxon>
        <taxon>Trifolium</taxon>
    </lineage>
</organism>
<evidence type="ECO:0000313" key="3">
    <source>
        <dbReference type="Proteomes" id="UP000265520"/>
    </source>
</evidence>
<feature type="non-terminal residue" evidence="2">
    <location>
        <position position="50"/>
    </location>
</feature>
<protein>
    <submittedName>
        <fullName evidence="2">Uncharacterized protein</fullName>
    </submittedName>
</protein>
<accession>A0A392TJF9</accession>
<evidence type="ECO:0000313" key="2">
    <source>
        <dbReference type="EMBL" id="MCI60065.1"/>
    </source>
</evidence>
<evidence type="ECO:0000256" key="1">
    <source>
        <dbReference type="SAM" id="MobiDB-lite"/>
    </source>
</evidence>
<comment type="caution">
    <text evidence="2">The sequence shown here is derived from an EMBL/GenBank/DDBJ whole genome shotgun (WGS) entry which is preliminary data.</text>
</comment>
<feature type="region of interest" description="Disordered" evidence="1">
    <location>
        <begin position="1"/>
        <end position="50"/>
    </location>
</feature>
<keyword evidence="3" id="KW-1185">Reference proteome</keyword>
<dbReference type="Proteomes" id="UP000265520">
    <property type="component" value="Unassembled WGS sequence"/>
</dbReference>
<name>A0A392TJF9_9FABA</name>
<dbReference type="AlphaFoldDB" id="A0A392TJF9"/>
<dbReference type="EMBL" id="LXQA010574661">
    <property type="protein sequence ID" value="MCI60065.1"/>
    <property type="molecule type" value="Genomic_DNA"/>
</dbReference>
<proteinExistence type="predicted"/>
<reference evidence="2 3" key="1">
    <citation type="journal article" date="2018" name="Front. Plant Sci.">
        <title>Red Clover (Trifolium pratense) and Zigzag Clover (T. medium) - A Picture of Genomic Similarities and Differences.</title>
        <authorList>
            <person name="Dluhosova J."/>
            <person name="Istvanek J."/>
            <person name="Nedelnik J."/>
            <person name="Repkova J."/>
        </authorList>
    </citation>
    <scope>NUCLEOTIDE SEQUENCE [LARGE SCALE GENOMIC DNA]</scope>
    <source>
        <strain evidence="3">cv. 10/8</strain>
        <tissue evidence="2">Leaf</tissue>
    </source>
</reference>
<feature type="compositionally biased region" description="Basic and acidic residues" evidence="1">
    <location>
        <begin position="20"/>
        <end position="50"/>
    </location>
</feature>